<feature type="transmembrane region" description="Helical" evidence="1">
    <location>
        <begin position="102"/>
        <end position="121"/>
    </location>
</feature>
<evidence type="ECO:0000313" key="3">
    <source>
        <dbReference type="Proteomes" id="UP000178089"/>
    </source>
</evidence>
<keyword evidence="1" id="KW-0472">Membrane</keyword>
<accession>A0A1G2MZB7</accession>
<organism evidence="2 3">
    <name type="scientific">Candidatus Taylorbacteria bacterium RIFCSPHIGHO2_12_FULL_45_16</name>
    <dbReference type="NCBI Taxonomy" id="1802315"/>
    <lineage>
        <taxon>Bacteria</taxon>
        <taxon>Candidatus Tayloriibacteriota</taxon>
    </lineage>
</organism>
<proteinExistence type="predicted"/>
<keyword evidence="1" id="KW-0812">Transmembrane</keyword>
<comment type="caution">
    <text evidence="2">The sequence shown here is derived from an EMBL/GenBank/DDBJ whole genome shotgun (WGS) entry which is preliminary data.</text>
</comment>
<dbReference type="Proteomes" id="UP000178089">
    <property type="component" value="Unassembled WGS sequence"/>
</dbReference>
<dbReference type="AlphaFoldDB" id="A0A1G2MZB7"/>
<dbReference type="STRING" id="1802315.A3F51_01020"/>
<dbReference type="EMBL" id="MHRT01000005">
    <property type="protein sequence ID" value="OHA29178.1"/>
    <property type="molecule type" value="Genomic_DNA"/>
</dbReference>
<reference evidence="2 3" key="1">
    <citation type="journal article" date="2016" name="Nat. Commun.">
        <title>Thousands of microbial genomes shed light on interconnected biogeochemical processes in an aquifer system.</title>
        <authorList>
            <person name="Anantharaman K."/>
            <person name="Brown C.T."/>
            <person name="Hug L.A."/>
            <person name="Sharon I."/>
            <person name="Castelle C.J."/>
            <person name="Probst A.J."/>
            <person name="Thomas B.C."/>
            <person name="Singh A."/>
            <person name="Wilkins M.J."/>
            <person name="Karaoz U."/>
            <person name="Brodie E.L."/>
            <person name="Williams K.H."/>
            <person name="Hubbard S.S."/>
            <person name="Banfield J.F."/>
        </authorList>
    </citation>
    <scope>NUCLEOTIDE SEQUENCE [LARGE SCALE GENOMIC DNA]</scope>
</reference>
<keyword evidence="1" id="KW-1133">Transmembrane helix</keyword>
<gene>
    <name evidence="2" type="ORF">A3F51_01020</name>
</gene>
<feature type="transmembrane region" description="Helical" evidence="1">
    <location>
        <begin position="40"/>
        <end position="60"/>
    </location>
</feature>
<evidence type="ECO:0000313" key="2">
    <source>
        <dbReference type="EMBL" id="OHA29178.1"/>
    </source>
</evidence>
<protein>
    <submittedName>
        <fullName evidence="2">Uncharacterized protein</fullName>
    </submittedName>
</protein>
<name>A0A1G2MZB7_9BACT</name>
<sequence>MHQNASCFRLTNMEKIRPPQDLKRNILLGIAKEEFRRAKVYFTVAATVLPVSLVAMFLSGRYLLNSFYESGFYDYLSLLFSGDSIVLSYWEELMYSLVETMPIVGTIVFLIASSFFIWSGANTLTNLRRFALTAN</sequence>
<evidence type="ECO:0000256" key="1">
    <source>
        <dbReference type="SAM" id="Phobius"/>
    </source>
</evidence>